<feature type="transmembrane region" description="Helical" evidence="10">
    <location>
        <begin position="12"/>
        <end position="33"/>
    </location>
</feature>
<gene>
    <name evidence="11" type="ORF">ABG79_01241</name>
</gene>
<keyword evidence="11" id="KW-0282">Flagellum</keyword>
<comment type="similarity">
    <text evidence="3 10">Belongs to the FliL family.</text>
</comment>
<evidence type="ECO:0000256" key="9">
    <source>
        <dbReference type="ARBA" id="ARBA00023136"/>
    </source>
</evidence>
<protein>
    <recommendedName>
        <fullName evidence="10">Flagellar protein FliL</fullName>
    </recommendedName>
</protein>
<dbReference type="EMBL" id="LKHP01000005">
    <property type="protein sequence ID" value="KRQ87048.1"/>
    <property type="molecule type" value="Genomic_DNA"/>
</dbReference>
<accession>A0A0R3JU83</accession>
<evidence type="ECO:0000256" key="1">
    <source>
        <dbReference type="ARBA" id="ARBA00002254"/>
    </source>
</evidence>
<evidence type="ECO:0000256" key="5">
    <source>
        <dbReference type="ARBA" id="ARBA00022500"/>
    </source>
</evidence>
<keyword evidence="11" id="KW-0966">Cell projection</keyword>
<dbReference type="OrthoDB" id="166089at2"/>
<keyword evidence="7 10" id="KW-0283">Flagellar rotation</keyword>
<evidence type="ECO:0000313" key="12">
    <source>
        <dbReference type="Proteomes" id="UP000052015"/>
    </source>
</evidence>
<organism evidence="11 12">
    <name type="scientific">Caloramator mitchellensis</name>
    <dbReference type="NCBI Taxonomy" id="908809"/>
    <lineage>
        <taxon>Bacteria</taxon>
        <taxon>Bacillati</taxon>
        <taxon>Bacillota</taxon>
        <taxon>Clostridia</taxon>
        <taxon>Eubacteriales</taxon>
        <taxon>Clostridiaceae</taxon>
        <taxon>Caloramator</taxon>
    </lineage>
</organism>
<keyword evidence="9 10" id="KW-0472">Membrane</keyword>
<dbReference type="RefSeq" id="WP_057978198.1">
    <property type="nucleotide sequence ID" value="NZ_LKHP01000005.1"/>
</dbReference>
<dbReference type="STRING" id="908809.ABG79_01241"/>
<keyword evidence="12" id="KW-1185">Reference proteome</keyword>
<dbReference type="Pfam" id="PF03748">
    <property type="entry name" value="FliL"/>
    <property type="match status" value="1"/>
</dbReference>
<dbReference type="PANTHER" id="PTHR35091:SF2">
    <property type="entry name" value="FLAGELLAR PROTEIN FLIL"/>
    <property type="match status" value="1"/>
</dbReference>
<comment type="function">
    <text evidence="1 10">Controls the rotational direction of flagella during chemotaxis.</text>
</comment>
<dbReference type="PANTHER" id="PTHR35091">
    <property type="entry name" value="FLAGELLAR PROTEIN FLIL"/>
    <property type="match status" value="1"/>
</dbReference>
<evidence type="ECO:0000256" key="8">
    <source>
        <dbReference type="ARBA" id="ARBA00022989"/>
    </source>
</evidence>
<evidence type="ECO:0000313" key="11">
    <source>
        <dbReference type="EMBL" id="KRQ87048.1"/>
    </source>
</evidence>
<evidence type="ECO:0000256" key="7">
    <source>
        <dbReference type="ARBA" id="ARBA00022779"/>
    </source>
</evidence>
<keyword evidence="5 10" id="KW-0145">Chemotaxis</keyword>
<dbReference type="Proteomes" id="UP000052015">
    <property type="component" value="Unassembled WGS sequence"/>
</dbReference>
<dbReference type="InterPro" id="IPR005503">
    <property type="entry name" value="FliL"/>
</dbReference>
<dbReference type="AlphaFoldDB" id="A0A0R3JU83"/>
<evidence type="ECO:0000256" key="3">
    <source>
        <dbReference type="ARBA" id="ARBA00008281"/>
    </source>
</evidence>
<name>A0A0R3JU83_CALMK</name>
<keyword evidence="8 10" id="KW-1133">Transmembrane helix</keyword>
<proteinExistence type="inferred from homology"/>
<keyword evidence="6 10" id="KW-0812">Transmembrane</keyword>
<comment type="subcellular location">
    <subcellularLocation>
        <location evidence="2">Cell membrane</location>
        <topology evidence="2">Single-pass membrane protein</topology>
    </subcellularLocation>
</comment>
<dbReference type="GO" id="GO:0006935">
    <property type="term" value="P:chemotaxis"/>
    <property type="evidence" value="ECO:0007669"/>
    <property type="project" value="UniProtKB-KW"/>
</dbReference>
<dbReference type="GO" id="GO:0005886">
    <property type="term" value="C:plasma membrane"/>
    <property type="evidence" value="ECO:0007669"/>
    <property type="project" value="UniProtKB-SubCell"/>
</dbReference>
<evidence type="ECO:0000256" key="4">
    <source>
        <dbReference type="ARBA" id="ARBA00022475"/>
    </source>
</evidence>
<evidence type="ECO:0000256" key="10">
    <source>
        <dbReference type="RuleBase" id="RU364125"/>
    </source>
</evidence>
<comment type="caution">
    <text evidence="11">The sequence shown here is derived from an EMBL/GenBank/DDBJ whole genome shotgun (WGS) entry which is preliminary data.</text>
</comment>
<dbReference type="GO" id="GO:0071978">
    <property type="term" value="P:bacterial-type flagellum-dependent swarming motility"/>
    <property type="evidence" value="ECO:0007669"/>
    <property type="project" value="TreeGrafter"/>
</dbReference>
<evidence type="ECO:0000256" key="2">
    <source>
        <dbReference type="ARBA" id="ARBA00004162"/>
    </source>
</evidence>
<keyword evidence="4 10" id="KW-1003">Cell membrane</keyword>
<evidence type="ECO:0000256" key="6">
    <source>
        <dbReference type="ARBA" id="ARBA00022692"/>
    </source>
</evidence>
<keyword evidence="11" id="KW-0969">Cilium</keyword>
<sequence>MAENKGASKLLIIIIVLLVLVLIAGGFVGYMLLVKNKQSTTKVLPEKTMAMDELVVNLNDEGMRTYIKVKIFLAYTNSKLEGEITEKMPQIRDVVITTVRSKKSEEFEGNKVEAIRKEIRDNVNNLLTKDKITNVYFYDLLIQ</sequence>
<dbReference type="GO" id="GO:0009425">
    <property type="term" value="C:bacterial-type flagellum basal body"/>
    <property type="evidence" value="ECO:0007669"/>
    <property type="project" value="InterPro"/>
</dbReference>
<reference evidence="11 12" key="1">
    <citation type="submission" date="2015-09" db="EMBL/GenBank/DDBJ databases">
        <title>Draft genome sequence of a Caloramator mitchellensis, a moderate thermophile from the Great Artesian Basin of Australia.</title>
        <authorList>
            <person name="Patel B.K."/>
        </authorList>
    </citation>
    <scope>NUCLEOTIDE SEQUENCE [LARGE SCALE GENOMIC DNA]</scope>
    <source>
        <strain evidence="11 12">VF08</strain>
    </source>
</reference>